<dbReference type="Gene3D" id="2.160.20.10">
    <property type="entry name" value="Single-stranded right-handed beta-helix, Pectin lyase-like"/>
    <property type="match status" value="1"/>
</dbReference>
<dbReference type="EMBL" id="LR905012">
    <property type="protein sequence ID" value="CAD7253227.1"/>
    <property type="molecule type" value="Genomic_DNA"/>
</dbReference>
<evidence type="ECO:0000259" key="1">
    <source>
        <dbReference type="PROSITE" id="PS51384"/>
    </source>
</evidence>
<dbReference type="SUPFAM" id="SSF63380">
    <property type="entry name" value="Riboflavin synthase domain-like"/>
    <property type="match status" value="1"/>
</dbReference>
<gene>
    <name evidence="2" type="ORF">DSTB1V02_LOCUS12977</name>
</gene>
<accession>A0A7R9AFQ5</accession>
<proteinExistence type="predicted"/>
<dbReference type="AlphaFoldDB" id="A0A7R9AFQ5"/>
<dbReference type="Gene3D" id="3.40.50.150">
    <property type="entry name" value="Vaccinia Virus protein VP39"/>
    <property type="match status" value="1"/>
</dbReference>
<reference evidence="2" key="1">
    <citation type="submission" date="2020-11" db="EMBL/GenBank/DDBJ databases">
        <authorList>
            <person name="Tran Van P."/>
        </authorList>
    </citation>
    <scope>NUCLEOTIDE SEQUENCE</scope>
</reference>
<dbReference type="PROSITE" id="PS51384">
    <property type="entry name" value="FAD_FR"/>
    <property type="match status" value="1"/>
</dbReference>
<dbReference type="CDD" id="cd02440">
    <property type="entry name" value="AdoMet_MTases"/>
    <property type="match status" value="1"/>
</dbReference>
<organism evidence="2">
    <name type="scientific">Darwinula stevensoni</name>
    <dbReference type="NCBI Taxonomy" id="69355"/>
    <lineage>
        <taxon>Eukaryota</taxon>
        <taxon>Metazoa</taxon>
        <taxon>Ecdysozoa</taxon>
        <taxon>Arthropoda</taxon>
        <taxon>Crustacea</taxon>
        <taxon>Oligostraca</taxon>
        <taxon>Ostracoda</taxon>
        <taxon>Podocopa</taxon>
        <taxon>Podocopida</taxon>
        <taxon>Darwinulocopina</taxon>
        <taxon>Darwinuloidea</taxon>
        <taxon>Darwinulidae</taxon>
        <taxon>Darwinula</taxon>
    </lineage>
</organism>
<evidence type="ECO:0000313" key="2">
    <source>
        <dbReference type="EMBL" id="CAD7253227.1"/>
    </source>
</evidence>
<dbReference type="InterPro" id="IPR029063">
    <property type="entry name" value="SAM-dependent_MTases_sf"/>
</dbReference>
<feature type="domain" description="FAD-binding FR-type" evidence="1">
    <location>
        <begin position="286"/>
        <end position="414"/>
    </location>
</feature>
<dbReference type="OrthoDB" id="8300214at2759"/>
<dbReference type="PANTHER" id="PTHR43591:SF24">
    <property type="entry name" value="2-METHOXY-6-POLYPRENYL-1,4-BENZOQUINOL METHYLASE, MITOCHONDRIAL"/>
    <property type="match status" value="1"/>
</dbReference>
<dbReference type="GO" id="GO:0008168">
    <property type="term" value="F:methyltransferase activity"/>
    <property type="evidence" value="ECO:0007669"/>
    <property type="project" value="TreeGrafter"/>
</dbReference>
<dbReference type="SUPFAM" id="SSF53335">
    <property type="entry name" value="S-adenosyl-L-methionine-dependent methyltransferases"/>
    <property type="match status" value="1"/>
</dbReference>
<sequence length="414" mass="45603">MPLGYDADSTAFTEVRYRTLGQDWQPGFPAARLAIGEFWGSLFQLVAATDYELEVSLVDSFPVFEKVILTAAATTLAVPNVQSSGNLKWVSPNGIGSVYSETSPGNLQTLFASGLPCGTTVLMKGGNYALDNLNLQLNTDCAETEPITIMAAQGESPVFDGGSYEEYTWTQVSGDTNIWWTNLPADLEYNALCLVDGERMYPYAFLTPPIDPTYPSLWTLGSTDIGESLQIPDEILHLLHIDSAIVHQLKYALVHQSGYLVGAVFFVIKHKVGVDISNGMLEYGRVKVHNRKLDDVVQLETGDSERLRFGADSFDAITVAFGVRNFENLESGLAEMLRVLRPGDIPAHLKDDYNYQAGQYITLKVLLGGDEVRRAYSMSSSPLDPHFAFTNTPHAALKQTPFTMYADQAIWLKT</sequence>
<name>A0A7R9AFQ5_9CRUS</name>
<dbReference type="InterPro" id="IPR017927">
    <property type="entry name" value="FAD-bd_FR_type"/>
</dbReference>
<dbReference type="Gene3D" id="2.40.30.10">
    <property type="entry name" value="Translation factors"/>
    <property type="match status" value="1"/>
</dbReference>
<dbReference type="GO" id="GO:0016491">
    <property type="term" value="F:oxidoreductase activity"/>
    <property type="evidence" value="ECO:0007669"/>
    <property type="project" value="InterPro"/>
</dbReference>
<keyword evidence="3" id="KW-1185">Reference proteome</keyword>
<dbReference type="SUPFAM" id="SSF51126">
    <property type="entry name" value="Pectin lyase-like"/>
    <property type="match status" value="1"/>
</dbReference>
<evidence type="ECO:0000313" key="3">
    <source>
        <dbReference type="Proteomes" id="UP000677054"/>
    </source>
</evidence>
<dbReference type="PANTHER" id="PTHR43591">
    <property type="entry name" value="METHYLTRANSFERASE"/>
    <property type="match status" value="1"/>
</dbReference>
<dbReference type="EMBL" id="CAJPEV010005495">
    <property type="protein sequence ID" value="CAG0903216.1"/>
    <property type="molecule type" value="Genomic_DNA"/>
</dbReference>
<dbReference type="InterPro" id="IPR017938">
    <property type="entry name" value="Riboflavin_synthase-like_b-brl"/>
</dbReference>
<dbReference type="InterPro" id="IPR011050">
    <property type="entry name" value="Pectin_lyase_fold/virulence"/>
</dbReference>
<dbReference type="Pfam" id="PF01209">
    <property type="entry name" value="Ubie_methyltran"/>
    <property type="match status" value="1"/>
</dbReference>
<dbReference type="Proteomes" id="UP000677054">
    <property type="component" value="Unassembled WGS sequence"/>
</dbReference>
<protein>
    <recommendedName>
        <fullName evidence="1">FAD-binding FR-type domain-containing protein</fullName>
    </recommendedName>
</protein>
<dbReference type="InterPro" id="IPR012334">
    <property type="entry name" value="Pectin_lyas_fold"/>
</dbReference>